<feature type="compositionally biased region" description="Basic and acidic residues" evidence="2">
    <location>
        <begin position="213"/>
        <end position="223"/>
    </location>
</feature>
<protein>
    <submittedName>
        <fullName evidence="5">Transcriptional regulator</fullName>
    </submittedName>
</protein>
<dbReference type="Pfam" id="PF11181">
    <property type="entry name" value="YflT"/>
    <property type="match status" value="1"/>
</dbReference>
<evidence type="ECO:0000256" key="1">
    <source>
        <dbReference type="ARBA" id="ARBA00008128"/>
    </source>
</evidence>
<name>A0A240AEU4_9STAP</name>
<evidence type="ECO:0000313" key="5">
    <source>
        <dbReference type="EMBL" id="SNV81614.1"/>
    </source>
</evidence>
<dbReference type="PANTHER" id="PTHR38463:SF1">
    <property type="entry name" value="STRESS RESPONSE PROTEIN YSNF"/>
    <property type="match status" value="1"/>
</dbReference>
<feature type="region of interest" description="Disordered" evidence="2">
    <location>
        <begin position="99"/>
        <end position="386"/>
    </location>
</feature>
<organism evidence="5 6">
    <name type="scientific">Mammaliicoccus stepanovicii</name>
    <dbReference type="NCBI Taxonomy" id="643214"/>
    <lineage>
        <taxon>Bacteria</taxon>
        <taxon>Bacillati</taxon>
        <taxon>Bacillota</taxon>
        <taxon>Bacilli</taxon>
        <taxon>Bacillales</taxon>
        <taxon>Staphylococcaceae</taxon>
        <taxon>Mammaliicoccus</taxon>
    </lineage>
</organism>
<evidence type="ECO:0000313" key="6">
    <source>
        <dbReference type="Proteomes" id="UP000242084"/>
    </source>
</evidence>
<feature type="region of interest" description="Disordered" evidence="2">
    <location>
        <begin position="447"/>
        <end position="471"/>
    </location>
</feature>
<proteinExistence type="inferred from homology"/>
<evidence type="ECO:0000259" key="3">
    <source>
        <dbReference type="Pfam" id="PF09557"/>
    </source>
</evidence>
<dbReference type="OrthoDB" id="2388692at2"/>
<feature type="compositionally biased region" description="Basic and acidic residues" evidence="2">
    <location>
        <begin position="315"/>
        <end position="325"/>
    </location>
</feature>
<accession>A0A240AEU4</accession>
<evidence type="ECO:0000259" key="4">
    <source>
        <dbReference type="Pfam" id="PF11181"/>
    </source>
</evidence>
<feature type="domain" description="DUF2382" evidence="3">
    <location>
        <begin position="354"/>
        <end position="462"/>
    </location>
</feature>
<feature type="compositionally biased region" description="Basic and acidic residues" evidence="2">
    <location>
        <begin position="113"/>
        <end position="139"/>
    </location>
</feature>
<dbReference type="NCBIfam" id="TIGR02271">
    <property type="entry name" value="YsnF/AvaK domain"/>
    <property type="match status" value="1"/>
</dbReference>
<dbReference type="AlphaFoldDB" id="A0A240AEU4"/>
<dbReference type="PANTHER" id="PTHR38463">
    <property type="entry name" value="STRESS RESPONSE PROTEIN YSNF"/>
    <property type="match status" value="1"/>
</dbReference>
<dbReference type="RefSeq" id="WP_095089969.1">
    <property type="nucleotide sequence ID" value="NZ_BMDM01000008.1"/>
</dbReference>
<feature type="compositionally biased region" description="Polar residues" evidence="2">
    <location>
        <begin position="326"/>
        <end position="336"/>
    </location>
</feature>
<dbReference type="InterPro" id="IPR019060">
    <property type="entry name" value="DUF2382"/>
</dbReference>
<feature type="compositionally biased region" description="Basic and acidic residues" evidence="2">
    <location>
        <begin position="398"/>
        <end position="407"/>
    </location>
</feature>
<dbReference type="Proteomes" id="UP000242084">
    <property type="component" value="Chromosome 1"/>
</dbReference>
<feature type="domain" description="General stress protein 17M-like" evidence="4">
    <location>
        <begin position="4"/>
        <end position="95"/>
    </location>
</feature>
<evidence type="ECO:0000256" key="2">
    <source>
        <dbReference type="SAM" id="MobiDB-lite"/>
    </source>
</evidence>
<sequence length="471" mass="52714">MGKIEKFNNESDLLQRIDQLKQEGANEGDLQVISEHKLDDNSLDYTDVKFKNSRGSFSDKITALFSGESAEERVLSGLNVPDEKLEEYRNDLNEGKILLYVDNDNNDQTENYDSGHPKDSQSGNEHYDNTKPFSNDESKNNGVAEGAGAGAVGAGAASAANKDETKEPNDFDASNSNDNDTQEQDLTKESSLNNQEDVTDDTNRYGNAIDDENNAHDDVDDKSTAAGLAGASGLGAAGYASQQGEKENNQDVYTNDNERDLETLDNRDKAEPTSRVSETDNVQDQEDLTRENESEFTRVHDDNVESERSSLNYNRNDDALGRNDEVTNNETLNTHSTSDEPANRNEQTDEEAVKLHEERVHVNKENVETGEASIDKHVVEEEKEFDVPVEREEVTIERRPVNEKVDSDFDSNQDDSVHIPLHEERVNVNKENVVSEEIVVKKNKVQDTEHISEKVRREEADIDNPTDNTDK</sequence>
<feature type="compositionally biased region" description="Basic and acidic residues" evidence="2">
    <location>
        <begin position="287"/>
        <end position="308"/>
    </location>
</feature>
<feature type="compositionally biased region" description="Basic and acidic residues" evidence="2">
    <location>
        <begin position="447"/>
        <end position="459"/>
    </location>
</feature>
<reference evidence="5 6" key="1">
    <citation type="submission" date="2017-06" db="EMBL/GenBank/DDBJ databases">
        <authorList>
            <consortium name="Pathogen Informatics"/>
        </authorList>
    </citation>
    <scope>NUCLEOTIDE SEQUENCE [LARGE SCALE GENOMIC DNA]</scope>
    <source>
        <strain evidence="5 6">NCTC13839</strain>
    </source>
</reference>
<gene>
    <name evidence="5" type="ORF">SAMEA4384403_02459</name>
</gene>
<dbReference type="InterPro" id="IPR025889">
    <property type="entry name" value="GSP17M-like_dom"/>
</dbReference>
<dbReference type="InterPro" id="IPR052967">
    <property type="entry name" value="Stress_Response_Assoc"/>
</dbReference>
<feature type="compositionally biased region" description="Basic and acidic residues" evidence="2">
    <location>
        <begin position="337"/>
        <end position="386"/>
    </location>
</feature>
<keyword evidence="6" id="KW-1185">Reference proteome</keyword>
<dbReference type="KEGG" id="sste:SAMEA4384403_2459"/>
<dbReference type="EMBL" id="LT906462">
    <property type="protein sequence ID" value="SNV81614.1"/>
    <property type="molecule type" value="Genomic_DNA"/>
</dbReference>
<comment type="similarity">
    <text evidence="1">Belongs to the UPF0355 family.</text>
</comment>
<feature type="region of interest" description="Disordered" evidence="2">
    <location>
        <begin position="398"/>
        <end position="420"/>
    </location>
</feature>
<dbReference type="Pfam" id="PF09557">
    <property type="entry name" value="DUF2382"/>
    <property type="match status" value="1"/>
</dbReference>
<feature type="compositionally biased region" description="Basic and acidic residues" evidence="2">
    <location>
        <begin position="256"/>
        <end position="272"/>
    </location>
</feature>